<organism evidence="2 3">
    <name type="scientific">Marasmius oreades</name>
    <name type="common">fairy-ring Marasmius</name>
    <dbReference type="NCBI Taxonomy" id="181124"/>
    <lineage>
        <taxon>Eukaryota</taxon>
        <taxon>Fungi</taxon>
        <taxon>Dikarya</taxon>
        <taxon>Basidiomycota</taxon>
        <taxon>Agaricomycotina</taxon>
        <taxon>Agaricomycetes</taxon>
        <taxon>Agaricomycetidae</taxon>
        <taxon>Agaricales</taxon>
        <taxon>Marasmiineae</taxon>
        <taxon>Marasmiaceae</taxon>
        <taxon>Marasmius</taxon>
    </lineage>
</organism>
<dbReference type="EMBL" id="CM032187">
    <property type="protein sequence ID" value="KAG7089243.1"/>
    <property type="molecule type" value="Genomic_DNA"/>
</dbReference>
<keyword evidence="3" id="KW-1185">Reference proteome</keyword>
<name>A0A9P7RTQ0_9AGAR</name>
<feature type="compositionally biased region" description="Acidic residues" evidence="1">
    <location>
        <begin position="151"/>
        <end position="161"/>
    </location>
</feature>
<accession>A0A9P7RTQ0</accession>
<comment type="caution">
    <text evidence="2">The sequence shown here is derived from an EMBL/GenBank/DDBJ whole genome shotgun (WGS) entry which is preliminary data.</text>
</comment>
<dbReference type="OrthoDB" id="3067945at2759"/>
<reference evidence="2" key="1">
    <citation type="journal article" date="2021" name="Genome Biol. Evol.">
        <title>The assembled and annotated genome of the fairy-ring fungus Marasmius oreades.</title>
        <authorList>
            <person name="Hiltunen M."/>
            <person name="Ament-Velasquez S.L."/>
            <person name="Johannesson H."/>
        </authorList>
    </citation>
    <scope>NUCLEOTIDE SEQUENCE</scope>
    <source>
        <strain evidence="2">03SP1</strain>
    </source>
</reference>
<dbReference type="GeneID" id="66080017"/>
<gene>
    <name evidence="2" type="ORF">E1B28_010942</name>
</gene>
<evidence type="ECO:0000313" key="2">
    <source>
        <dbReference type="EMBL" id="KAG7089243.1"/>
    </source>
</evidence>
<dbReference type="KEGG" id="more:E1B28_010942"/>
<protein>
    <submittedName>
        <fullName evidence="2">Uncharacterized protein</fullName>
    </submittedName>
</protein>
<proteinExistence type="predicted"/>
<feature type="region of interest" description="Disordered" evidence="1">
    <location>
        <begin position="135"/>
        <end position="161"/>
    </location>
</feature>
<dbReference type="RefSeq" id="XP_043005713.1">
    <property type="nucleotide sequence ID" value="XM_043155929.1"/>
</dbReference>
<sequence length="161" mass="17516">MPHFIECYMEWPDHLRELTEPLSRLSNHELIESTAVRYPSAFHCVDSTFKRLCTVLEGDFLSPDGPDPKTSILGPFAGNIIQKAAPQIKACFEPLYARAVYPCNVHAPATKFLRGTSKATSIVFSPIPTASLLEGGVLSSGTTPESSYEGEGPEVSDSDVN</sequence>
<evidence type="ECO:0000256" key="1">
    <source>
        <dbReference type="SAM" id="MobiDB-lite"/>
    </source>
</evidence>
<dbReference type="AlphaFoldDB" id="A0A9P7RTQ0"/>
<evidence type="ECO:0000313" key="3">
    <source>
        <dbReference type="Proteomes" id="UP001049176"/>
    </source>
</evidence>
<dbReference type="Proteomes" id="UP001049176">
    <property type="component" value="Chromosome 7"/>
</dbReference>